<protein>
    <submittedName>
        <fullName evidence="8">PINc domain-containing protein</fullName>
    </submittedName>
</protein>
<feature type="compositionally biased region" description="Basic and acidic residues" evidence="6">
    <location>
        <begin position="379"/>
        <end position="418"/>
    </location>
</feature>
<dbReference type="InterPro" id="IPR002716">
    <property type="entry name" value="PIN_dom"/>
</dbReference>
<dbReference type="GO" id="GO:0005697">
    <property type="term" value="C:telomerase holoenzyme complex"/>
    <property type="evidence" value="ECO:0007669"/>
    <property type="project" value="TreeGrafter"/>
</dbReference>
<feature type="region of interest" description="Disordered" evidence="6">
    <location>
        <begin position="133"/>
        <end position="153"/>
    </location>
</feature>
<dbReference type="GO" id="GO:0005737">
    <property type="term" value="C:cytoplasm"/>
    <property type="evidence" value="ECO:0007669"/>
    <property type="project" value="UniProtKB-SubCell"/>
</dbReference>
<feature type="compositionally biased region" description="Polar residues" evidence="6">
    <location>
        <begin position="250"/>
        <end position="261"/>
    </location>
</feature>
<feature type="region of interest" description="Disordered" evidence="6">
    <location>
        <begin position="225"/>
        <end position="261"/>
    </location>
</feature>
<dbReference type="GO" id="GO:0000184">
    <property type="term" value="P:nuclear-transcribed mRNA catabolic process, nonsense-mediated decay"/>
    <property type="evidence" value="ECO:0007669"/>
    <property type="project" value="UniProtKB-KW"/>
</dbReference>
<sequence>MRRKTSQESSHSGTYKPLSTSNASSRKSSLNSFHESNREDVGPSRRSDYNTGRKLHSSSQSLFDRPTTMHDTLIAEDYDWRRNSKNRGGYSARRYNDGENNNSCSFGYRGEHYKSRQESGAFRSNFVRSERYSSYRESQKSAGPSNRRREGTGGVDFLLVMGRGEFSYELIGGKEAGEQKNQTSGDVDIYGFRRLSNSRSGKEDMKSMKEKCRWNRNENRLVKRDRSREEGTGVVAGSEDSEIPGVDEGASSSKSSAQPVQHMSFQDLCASVDSLEMGSFDWSTEVEAEEERKRERLERVQREEQERLEAEKAAKEKERSRFSQQQNCRQRTDSYNKTVCGSTSRGRLRRRIDSHTSYISQASSAGGSIEEVTDEDVESGEKTPTYEDQASHELRSDRFDYSRRKPNDDRGRQPETYRKSNKRNIGKFVDRNLQYRGPFRRDSCESDKKVVTSGMIIDPNLRRQPAGVNYNAANRPHNPNNLPPGVIAVNVSVPPPNLSVPPPRLSRPAAPFVNSLSSPLESSKVMKPLLQKAPNPEYVKAADPQLGAKTSTGLSEPKRSSNSHPTEWPIHKEISQREGPQIQQLNDTMCILFERIADSADVAAGEQLLIASDALSQLYMDIMTREIDYTYAMNLEQHLWKQCFYKPIEALRTASNASGEVAIGFRKSLAVLLQQVWFFAGFNFYMKLLEKYEAVFNFRYEDYIYWLNGLPSDDLTSCTLVGCGTRSPSNRTLRLASMSLQRLTVSLGDLHRYNAMVTGVKDYRPARLWYQKSAQLSPGNGRPYNQLALLAVYACAGVDVFVKFYYIYIAKNTTCIDYLRFTAVPTMRFTAIKLGSACLEFFFGSTVRNMLLVKLIKLIFSSKWVDVIFYYVRALAARYPFETARQPLFTAFSDMRKKVYEYETELDERLGQRISEQENELAWDDRPYEIWVTPDGDVSKWDYKAGSAESDSIQIFLSEPHETVSRRFSVSPLLTVLHTVKFNNYFQLYRRTLAYILFTAGLLITKIGMERFETISERALIQLSALLTLENSPLTALHTVGFNGDPETCTAQQQYAVQTVLSVLGVLLGPIEECLSQLGALLSGEICLKNKVTGLYFLVFKTFSSRTPFEKKKKLAVMQNVLPIKVRRVLPSVFVYCEWLSTPYINKIYNKMPSLEPLECGNLPIRTWHTLATIANALAATEGKLARNVSIGSDRTPSLEVVLPETVFLASFAEAFPAVPKSLHLVDGIVCDGENQAPSSTQVSGLGDIISYSQMVRFLLLRPLDATTGHIIPKSEPSAAENISPLTTEKAEKEISENCCEGVPEDEISQEQIKYRRTKKENQLKQEILEKEIAGDRRIVIEVKPVYVVLDTNCFIYHLESIKRIVDSRKFTVLVPTMVIAELEGLCKRAESKGIIRVGQVLDDEHSTWIQQRAGLACEFLQEAKHKEVSQISAISSKGNKFRLNFASEQEELRSEKFENHLPYARWVTHSVVHSVTTSPRGMTSQVDVGVADTITQVSRQWRTMTFVSCCGRNFFHKL</sequence>
<dbReference type="InterPro" id="IPR011990">
    <property type="entry name" value="TPR-like_helical_dom_sf"/>
</dbReference>
<dbReference type="InterPro" id="IPR018834">
    <property type="entry name" value="DNA/RNA-bd_Est1-type"/>
</dbReference>
<name>A0A0N4UY44_ENTVE</name>
<feature type="compositionally biased region" description="Polar residues" evidence="6">
    <location>
        <begin position="322"/>
        <end position="345"/>
    </location>
</feature>
<feature type="domain" description="PIN" evidence="7">
    <location>
        <begin position="1346"/>
        <end position="1444"/>
    </location>
</feature>
<feature type="region of interest" description="Disordered" evidence="6">
    <location>
        <begin position="283"/>
        <end position="419"/>
    </location>
</feature>
<dbReference type="GO" id="GO:0070034">
    <property type="term" value="F:telomerase RNA binding"/>
    <property type="evidence" value="ECO:0007669"/>
    <property type="project" value="TreeGrafter"/>
</dbReference>
<dbReference type="InterPro" id="IPR019458">
    <property type="entry name" value="Est1-like_N"/>
</dbReference>
<dbReference type="InterPro" id="IPR045153">
    <property type="entry name" value="Est1/Ebs1-like"/>
</dbReference>
<dbReference type="PANTHER" id="PTHR15696">
    <property type="entry name" value="SMG-7 SUPPRESSOR WITH MORPHOLOGICAL EFFECT ON GENITALIA PROTEIN 7"/>
    <property type="match status" value="1"/>
</dbReference>
<feature type="region of interest" description="Disordered" evidence="6">
    <location>
        <begin position="543"/>
        <end position="568"/>
    </location>
</feature>
<feature type="compositionally biased region" description="Polar residues" evidence="6">
    <location>
        <begin position="355"/>
        <end position="366"/>
    </location>
</feature>
<dbReference type="Pfam" id="PF10374">
    <property type="entry name" value="EST1"/>
    <property type="match status" value="1"/>
</dbReference>
<evidence type="ECO:0000256" key="3">
    <source>
        <dbReference type="ARBA" id="ARBA00022490"/>
    </source>
</evidence>
<dbReference type="Gene3D" id="3.40.50.1010">
    <property type="entry name" value="5'-nuclease"/>
    <property type="match status" value="1"/>
</dbReference>
<dbReference type="WBParaSite" id="EVEC_0000248501-mRNA-1">
    <property type="protein sequence ID" value="EVEC_0000248501-mRNA-1"/>
    <property type="gene ID" value="EVEC_0000248501"/>
</dbReference>
<dbReference type="SMART" id="SM00670">
    <property type="entry name" value="PINc"/>
    <property type="match status" value="1"/>
</dbReference>
<dbReference type="Gene3D" id="1.25.40.10">
    <property type="entry name" value="Tetratricopeptide repeat domain"/>
    <property type="match status" value="1"/>
</dbReference>
<evidence type="ECO:0000313" key="8">
    <source>
        <dbReference type="WBParaSite" id="EVEC_0000248501-mRNA-1"/>
    </source>
</evidence>
<dbReference type="SUPFAM" id="SSF48452">
    <property type="entry name" value="TPR-like"/>
    <property type="match status" value="2"/>
</dbReference>
<reference evidence="8" key="1">
    <citation type="submission" date="2017-02" db="UniProtKB">
        <authorList>
            <consortium name="WormBaseParasite"/>
        </authorList>
    </citation>
    <scope>IDENTIFICATION</scope>
</reference>
<evidence type="ECO:0000256" key="1">
    <source>
        <dbReference type="ARBA" id="ARBA00004123"/>
    </source>
</evidence>
<dbReference type="PANTHER" id="PTHR15696:SF0">
    <property type="entry name" value="TELOMERASE-BINDING PROTEIN EST1A"/>
    <property type="match status" value="1"/>
</dbReference>
<keyword evidence="3" id="KW-0963">Cytoplasm</keyword>
<dbReference type="GO" id="GO:0042162">
    <property type="term" value="F:telomeric DNA binding"/>
    <property type="evidence" value="ECO:0007669"/>
    <property type="project" value="TreeGrafter"/>
</dbReference>
<evidence type="ECO:0000256" key="2">
    <source>
        <dbReference type="ARBA" id="ARBA00004496"/>
    </source>
</evidence>
<feature type="compositionally biased region" description="Basic and acidic residues" evidence="6">
    <location>
        <begin position="35"/>
        <end position="48"/>
    </location>
</feature>
<feature type="compositionally biased region" description="Polar residues" evidence="6">
    <location>
        <begin position="548"/>
        <end position="565"/>
    </location>
</feature>
<keyword evidence="5" id="KW-0539">Nucleus</keyword>
<proteinExistence type="predicted"/>
<accession>A0A0N4UY44</accession>
<organism evidence="8">
    <name type="scientific">Enterobius vermicularis</name>
    <name type="common">Human pinworm</name>
    <dbReference type="NCBI Taxonomy" id="51028"/>
    <lineage>
        <taxon>Eukaryota</taxon>
        <taxon>Metazoa</taxon>
        <taxon>Ecdysozoa</taxon>
        <taxon>Nematoda</taxon>
        <taxon>Chromadorea</taxon>
        <taxon>Rhabditida</taxon>
        <taxon>Spirurina</taxon>
        <taxon>Oxyuridomorpha</taxon>
        <taxon>Oxyuroidea</taxon>
        <taxon>Oxyuridae</taxon>
        <taxon>Enterobius</taxon>
    </lineage>
</organism>
<evidence type="ECO:0000256" key="5">
    <source>
        <dbReference type="ARBA" id="ARBA00023242"/>
    </source>
</evidence>
<evidence type="ECO:0000259" key="7">
    <source>
        <dbReference type="SMART" id="SM00670"/>
    </source>
</evidence>
<keyword evidence="4" id="KW-0866">Nonsense-mediated mRNA decay</keyword>
<dbReference type="Pfam" id="PF13638">
    <property type="entry name" value="PIN_4"/>
    <property type="match status" value="1"/>
</dbReference>
<evidence type="ECO:0000256" key="4">
    <source>
        <dbReference type="ARBA" id="ARBA00023161"/>
    </source>
</evidence>
<feature type="compositionally biased region" description="Basic and acidic residues" evidence="6">
    <location>
        <begin position="290"/>
        <end position="321"/>
    </location>
</feature>
<evidence type="ECO:0000256" key="6">
    <source>
        <dbReference type="SAM" id="MobiDB-lite"/>
    </source>
</evidence>
<dbReference type="Pfam" id="PF10373">
    <property type="entry name" value="EST1_DNA_bind"/>
    <property type="match status" value="1"/>
</dbReference>
<feature type="compositionally biased region" description="Low complexity" evidence="6">
    <location>
        <begin position="18"/>
        <end position="32"/>
    </location>
</feature>
<comment type="subcellular location">
    <subcellularLocation>
        <location evidence="2">Cytoplasm</location>
    </subcellularLocation>
    <subcellularLocation>
        <location evidence="1">Nucleus</location>
    </subcellularLocation>
</comment>
<feature type="region of interest" description="Disordered" evidence="6">
    <location>
        <begin position="1"/>
        <end position="108"/>
    </location>
</feature>